<keyword evidence="1" id="KW-0472">Membrane</keyword>
<dbReference type="InterPro" id="IPR021205">
    <property type="entry name" value="Lanti_perm_SpaE/MutE/EpiE-like"/>
</dbReference>
<protein>
    <submittedName>
        <fullName evidence="2">Uncharacterized protein</fullName>
    </submittedName>
</protein>
<dbReference type="eggNOG" id="COG4200">
    <property type="taxonomic scope" value="Bacteria"/>
</dbReference>
<feature type="transmembrane region" description="Helical" evidence="1">
    <location>
        <begin position="46"/>
        <end position="64"/>
    </location>
</feature>
<name>A0A0R1TPL8_9LACO</name>
<feature type="transmembrane region" description="Helical" evidence="1">
    <location>
        <begin position="20"/>
        <end position="40"/>
    </location>
</feature>
<evidence type="ECO:0000313" key="2">
    <source>
        <dbReference type="EMBL" id="KRL83407.1"/>
    </source>
</evidence>
<keyword evidence="3" id="KW-1185">Reference proteome</keyword>
<accession>A0A0R1TPL8</accession>
<evidence type="ECO:0000256" key="1">
    <source>
        <dbReference type="SAM" id="Phobius"/>
    </source>
</evidence>
<keyword evidence="1" id="KW-1133">Transmembrane helix</keyword>
<comment type="caution">
    <text evidence="2">The sequence shown here is derived from an EMBL/GenBank/DDBJ whole genome shotgun (WGS) entry which is preliminary data.</text>
</comment>
<dbReference type="PATRIC" id="fig|1423724.4.peg.695"/>
<dbReference type="EMBL" id="AZFT01000053">
    <property type="protein sequence ID" value="KRL83407.1"/>
    <property type="molecule type" value="Genomic_DNA"/>
</dbReference>
<organism evidence="2 3">
    <name type="scientific">Ligilactobacillus apodemi DSM 16634 = JCM 16172</name>
    <dbReference type="NCBI Taxonomy" id="1423724"/>
    <lineage>
        <taxon>Bacteria</taxon>
        <taxon>Bacillati</taxon>
        <taxon>Bacillota</taxon>
        <taxon>Bacilli</taxon>
        <taxon>Lactobacillales</taxon>
        <taxon>Lactobacillaceae</taxon>
        <taxon>Ligilactobacillus</taxon>
    </lineage>
</organism>
<dbReference type="RefSeq" id="WP_056957315.1">
    <property type="nucleotide sequence ID" value="NZ_AZFT01000053.1"/>
</dbReference>
<reference evidence="2 3" key="1">
    <citation type="journal article" date="2015" name="Genome Announc.">
        <title>Expanding the biotechnology potential of lactobacilli through comparative genomics of 213 strains and associated genera.</title>
        <authorList>
            <person name="Sun Z."/>
            <person name="Harris H.M."/>
            <person name="McCann A."/>
            <person name="Guo C."/>
            <person name="Argimon S."/>
            <person name="Zhang W."/>
            <person name="Yang X."/>
            <person name="Jeffery I.B."/>
            <person name="Cooney J.C."/>
            <person name="Kagawa T.F."/>
            <person name="Liu W."/>
            <person name="Song Y."/>
            <person name="Salvetti E."/>
            <person name="Wrobel A."/>
            <person name="Rasinkangas P."/>
            <person name="Parkhill J."/>
            <person name="Rea M.C."/>
            <person name="O'Sullivan O."/>
            <person name="Ritari J."/>
            <person name="Douillard F.P."/>
            <person name="Paul Ross R."/>
            <person name="Yang R."/>
            <person name="Briner A.E."/>
            <person name="Felis G.E."/>
            <person name="de Vos W.M."/>
            <person name="Barrangou R."/>
            <person name="Klaenhammer T.R."/>
            <person name="Caufield P.W."/>
            <person name="Cui Y."/>
            <person name="Zhang H."/>
            <person name="O'Toole P.W."/>
        </authorList>
    </citation>
    <scope>NUCLEOTIDE SEQUENCE [LARGE SCALE GENOMIC DNA]</scope>
    <source>
        <strain evidence="2 3">DSM 16634</strain>
    </source>
</reference>
<dbReference type="STRING" id="1423724.FC32_GL000658"/>
<sequence length="87" mass="10406">MIAYVKAENLKQRRTFLKKLLWLAPLMLVLLAFALMPAYFTVNAYNWWYVMLLPAMVALIPAMMHQKEARYLNYRALYPLIYDKFRG</sequence>
<dbReference type="AlphaFoldDB" id="A0A0R1TPL8"/>
<gene>
    <name evidence="2" type="ORF">FC32_GL000658</name>
</gene>
<dbReference type="CDD" id="cd21807">
    <property type="entry name" value="ABC-2_lan_permease_MutE_EpiE-like"/>
    <property type="match status" value="1"/>
</dbReference>
<proteinExistence type="predicted"/>
<dbReference type="Proteomes" id="UP000051324">
    <property type="component" value="Unassembled WGS sequence"/>
</dbReference>
<keyword evidence="1" id="KW-0812">Transmembrane</keyword>
<evidence type="ECO:0000313" key="3">
    <source>
        <dbReference type="Proteomes" id="UP000051324"/>
    </source>
</evidence>